<reference evidence="4 5" key="1">
    <citation type="submission" date="2021-04" db="EMBL/GenBank/DDBJ databases">
        <title>Paenibacillus sp. DLE-14 whole genome sequence.</title>
        <authorList>
            <person name="Ham Y.J."/>
        </authorList>
    </citation>
    <scope>NUCLEOTIDE SEQUENCE [LARGE SCALE GENOMIC DNA]</scope>
    <source>
        <strain evidence="4 5">DLE-14</strain>
    </source>
</reference>
<protein>
    <submittedName>
        <fullName evidence="4">ABC transporter substrate-binding protein</fullName>
    </submittedName>
</protein>
<feature type="domain" description="DUF3502" evidence="3">
    <location>
        <begin position="449"/>
        <end position="516"/>
    </location>
</feature>
<dbReference type="Proteomes" id="UP000673394">
    <property type="component" value="Unassembled WGS sequence"/>
</dbReference>
<proteinExistence type="predicted"/>
<dbReference type="SUPFAM" id="SSF53850">
    <property type="entry name" value="Periplasmic binding protein-like II"/>
    <property type="match status" value="1"/>
</dbReference>
<evidence type="ECO:0000259" key="3">
    <source>
        <dbReference type="Pfam" id="PF12010"/>
    </source>
</evidence>
<keyword evidence="5" id="KW-1185">Reference proteome</keyword>
<accession>A0ABS5C5C9</accession>
<feature type="chain" id="PRO_5046976552" evidence="2">
    <location>
        <begin position="21"/>
        <end position="521"/>
    </location>
</feature>
<evidence type="ECO:0000256" key="2">
    <source>
        <dbReference type="SAM" id="SignalP"/>
    </source>
</evidence>
<name>A0ABS5C5C9_9BACL</name>
<comment type="caution">
    <text evidence="4">The sequence shown here is derived from an EMBL/GenBank/DDBJ whole genome shotgun (WGS) entry which is preliminary data.</text>
</comment>
<dbReference type="Pfam" id="PF12010">
    <property type="entry name" value="DUF3502"/>
    <property type="match status" value="1"/>
</dbReference>
<dbReference type="EMBL" id="JAGKSP010000001">
    <property type="protein sequence ID" value="MBP3961192.1"/>
    <property type="molecule type" value="Genomic_DNA"/>
</dbReference>
<evidence type="ECO:0000313" key="4">
    <source>
        <dbReference type="EMBL" id="MBP3961192.1"/>
    </source>
</evidence>
<dbReference type="PANTHER" id="PTHR43649:SF17">
    <property type="entry name" value="ABC TRANSPORTER SOLUTE BINDING PROTEIN-SUGAR TRANSPORT"/>
    <property type="match status" value="1"/>
</dbReference>
<dbReference type="PROSITE" id="PS51257">
    <property type="entry name" value="PROKAR_LIPOPROTEIN"/>
    <property type="match status" value="1"/>
</dbReference>
<feature type="region of interest" description="Disordered" evidence="1">
    <location>
        <begin position="25"/>
        <end position="62"/>
    </location>
</feature>
<evidence type="ECO:0000256" key="1">
    <source>
        <dbReference type="SAM" id="MobiDB-lite"/>
    </source>
</evidence>
<keyword evidence="2" id="KW-0732">Signal</keyword>
<dbReference type="PANTHER" id="PTHR43649">
    <property type="entry name" value="ARABINOSE-BINDING PROTEIN-RELATED"/>
    <property type="match status" value="1"/>
</dbReference>
<organism evidence="4 5">
    <name type="scientific">Paenibacillus lignilyticus</name>
    <dbReference type="NCBI Taxonomy" id="1172615"/>
    <lineage>
        <taxon>Bacteria</taxon>
        <taxon>Bacillati</taxon>
        <taxon>Bacillota</taxon>
        <taxon>Bacilli</taxon>
        <taxon>Bacillales</taxon>
        <taxon>Paenibacillaceae</taxon>
        <taxon>Paenibacillus</taxon>
    </lineage>
</organism>
<dbReference type="InterPro" id="IPR050490">
    <property type="entry name" value="Bact_solute-bd_prot1"/>
</dbReference>
<feature type="signal peptide" evidence="2">
    <location>
        <begin position="1"/>
        <end position="20"/>
    </location>
</feature>
<evidence type="ECO:0000313" key="5">
    <source>
        <dbReference type="Proteomes" id="UP000673394"/>
    </source>
</evidence>
<gene>
    <name evidence="4" type="ORF">I8J30_00565</name>
</gene>
<dbReference type="InterPro" id="IPR022627">
    <property type="entry name" value="DUF3502"/>
</dbReference>
<sequence length="521" mass="57580">MKKWYLVLISLVVFTLIASACGGNNNNNGGSASNKGSDNSTAATTENTAEETNAAAAEPEAEAAPALEPVTLKWYYVQFGLPQDQETVAKAFNEMTQKLINTTVELVPIDFGDYENKMNTLVASNEEFDLVWTSSWAFKYNDNVNKGAFMEITDEMLDKYAPTIKSSFSQVAWNDTKVNGKTYAIPNFQTFTKTPGFVIQKRFVDKYGFDTTKVKTYADLEPLLEQIKKDEPDIVPFAMNKDQSMLNEAYGLQWLGGVHYYVSDPFKAVDILETPEYKTHVDLMKSWNEKGYINEDAASVADLKPMLASGKVAVAQDFTLAPGSEAGKKNDFGGNEVVYAPIAEPTFTGVTPTMNAISYNSKHADRALMLLELLNNNSDLFNLLTFGVEGKHYTKVGDNTIKIIDNSGYTNNTGWIFGNVTNGYLIEGQPADTWERVKKLNDTATVPALSGFNYNGENTKAEGANMDSVYKEYAPGLETGTIDPNKYVPLLVEKMKKAGLDTVMKDRQKQIDEWAAANGKK</sequence>
<dbReference type="Gene3D" id="3.40.190.10">
    <property type="entry name" value="Periplasmic binding protein-like II"/>
    <property type="match status" value="1"/>
</dbReference>
<dbReference type="RefSeq" id="WP_210654497.1">
    <property type="nucleotide sequence ID" value="NZ_JAGKSP010000001.1"/>
</dbReference>